<dbReference type="PROSITE" id="PS51897">
    <property type="entry name" value="ANNEXIN_2"/>
    <property type="match status" value="1"/>
</dbReference>
<evidence type="ECO:0000256" key="1">
    <source>
        <dbReference type="ARBA" id="ARBA00007831"/>
    </source>
</evidence>
<dbReference type="PANTHER" id="PTHR10502:SF239">
    <property type="entry name" value="ANNEXIN A7"/>
    <property type="match status" value="1"/>
</dbReference>
<dbReference type="GO" id="GO:0005737">
    <property type="term" value="C:cytoplasm"/>
    <property type="evidence" value="ECO:0007669"/>
    <property type="project" value="TreeGrafter"/>
</dbReference>
<evidence type="ECO:0000256" key="2">
    <source>
        <dbReference type="ARBA" id="ARBA00022737"/>
    </source>
</evidence>
<organism evidence="7 8">
    <name type="scientific">Adineta steineri</name>
    <dbReference type="NCBI Taxonomy" id="433720"/>
    <lineage>
        <taxon>Eukaryota</taxon>
        <taxon>Metazoa</taxon>
        <taxon>Spiralia</taxon>
        <taxon>Gnathifera</taxon>
        <taxon>Rotifera</taxon>
        <taxon>Eurotatoria</taxon>
        <taxon>Bdelloidea</taxon>
        <taxon>Adinetida</taxon>
        <taxon>Adinetidae</taxon>
        <taxon>Adineta</taxon>
    </lineage>
</organism>
<comment type="caution">
    <text evidence="7">The sequence shown here is derived from an EMBL/GenBank/DDBJ whole genome shotgun (WGS) entry which is preliminary data.</text>
</comment>
<dbReference type="GO" id="GO:0012506">
    <property type="term" value="C:vesicle membrane"/>
    <property type="evidence" value="ECO:0007669"/>
    <property type="project" value="TreeGrafter"/>
</dbReference>
<dbReference type="InterPro" id="IPR037104">
    <property type="entry name" value="Annexin_sf"/>
</dbReference>
<dbReference type="Pfam" id="PF00191">
    <property type="entry name" value="Annexin"/>
    <property type="match status" value="1"/>
</dbReference>
<name>A0A820MV94_9BILA</name>
<feature type="region of interest" description="Disordered" evidence="6">
    <location>
        <begin position="1"/>
        <end position="76"/>
    </location>
</feature>
<proteinExistence type="inferred from homology"/>
<dbReference type="AlphaFoldDB" id="A0A820MV94"/>
<feature type="non-terminal residue" evidence="7">
    <location>
        <position position="134"/>
    </location>
</feature>
<evidence type="ECO:0000256" key="5">
    <source>
        <dbReference type="ARBA" id="ARBA00023302"/>
    </source>
</evidence>
<protein>
    <recommendedName>
        <fullName evidence="9">Annexin</fullName>
    </recommendedName>
</protein>
<feature type="compositionally biased region" description="Basic and acidic residues" evidence="6">
    <location>
        <begin position="48"/>
        <end position="71"/>
    </location>
</feature>
<dbReference type="GO" id="GO:0005886">
    <property type="term" value="C:plasma membrane"/>
    <property type="evidence" value="ECO:0007669"/>
    <property type="project" value="TreeGrafter"/>
</dbReference>
<reference evidence="7" key="1">
    <citation type="submission" date="2021-02" db="EMBL/GenBank/DDBJ databases">
        <authorList>
            <person name="Nowell W R."/>
        </authorList>
    </citation>
    <scope>NUCLEOTIDE SEQUENCE</scope>
</reference>
<feature type="non-terminal residue" evidence="7">
    <location>
        <position position="1"/>
    </location>
</feature>
<sequence>GEQTTYEEPPPRKPVPKKRPPKRTRTPPDNEDRPYRPVQVTPPPSPPPEHHDEPAHTEDKEHEEHTPRIYTEETVQQGTLVPFADFNVERDCDNLRKAMKGFGTDEDMLIHILGNRSSDQRVKIRDQYKSMFGR</sequence>
<evidence type="ECO:0000313" key="7">
    <source>
        <dbReference type="EMBL" id="CAF4378330.1"/>
    </source>
</evidence>
<accession>A0A820MV94</accession>
<dbReference type="SUPFAM" id="SSF47874">
    <property type="entry name" value="Annexin"/>
    <property type="match status" value="1"/>
</dbReference>
<dbReference type="Proteomes" id="UP000663844">
    <property type="component" value="Unassembled WGS sequence"/>
</dbReference>
<dbReference type="InterPro" id="IPR018502">
    <property type="entry name" value="Annexin_repeat"/>
</dbReference>
<evidence type="ECO:0000256" key="3">
    <source>
        <dbReference type="ARBA" id="ARBA00022837"/>
    </source>
</evidence>
<keyword evidence="4" id="KW-0041">Annexin</keyword>
<gene>
    <name evidence="7" type="ORF">OXD698_LOCUS50229</name>
</gene>
<dbReference type="GO" id="GO:0005634">
    <property type="term" value="C:nucleus"/>
    <property type="evidence" value="ECO:0007669"/>
    <property type="project" value="TreeGrafter"/>
</dbReference>
<dbReference type="GO" id="GO:0005509">
    <property type="term" value="F:calcium ion binding"/>
    <property type="evidence" value="ECO:0007669"/>
    <property type="project" value="InterPro"/>
</dbReference>
<evidence type="ECO:0000256" key="4">
    <source>
        <dbReference type="ARBA" id="ARBA00023216"/>
    </source>
</evidence>
<dbReference type="Gene3D" id="1.10.220.10">
    <property type="entry name" value="Annexin"/>
    <property type="match status" value="1"/>
</dbReference>
<keyword evidence="5" id="KW-0111">Calcium/phospholipid-binding</keyword>
<evidence type="ECO:0000256" key="6">
    <source>
        <dbReference type="SAM" id="MobiDB-lite"/>
    </source>
</evidence>
<evidence type="ECO:0008006" key="9">
    <source>
        <dbReference type="Google" id="ProtNLM"/>
    </source>
</evidence>
<dbReference type="GO" id="GO:0005544">
    <property type="term" value="F:calcium-dependent phospholipid binding"/>
    <property type="evidence" value="ECO:0007669"/>
    <property type="project" value="UniProtKB-KW"/>
</dbReference>
<feature type="compositionally biased region" description="Basic residues" evidence="6">
    <location>
        <begin position="14"/>
        <end position="25"/>
    </location>
</feature>
<keyword evidence="2" id="KW-0677">Repeat</keyword>
<evidence type="ECO:0000313" key="8">
    <source>
        <dbReference type="Proteomes" id="UP000663844"/>
    </source>
</evidence>
<keyword evidence="3" id="KW-0106">Calcium</keyword>
<feature type="compositionally biased region" description="Basic and acidic residues" evidence="6">
    <location>
        <begin position="26"/>
        <end position="35"/>
    </location>
</feature>
<dbReference type="PANTHER" id="PTHR10502">
    <property type="entry name" value="ANNEXIN"/>
    <property type="match status" value="1"/>
</dbReference>
<comment type="similarity">
    <text evidence="1">Belongs to the annexin family.</text>
</comment>
<dbReference type="EMBL" id="CAJOAZ010023747">
    <property type="protein sequence ID" value="CAF4378330.1"/>
    <property type="molecule type" value="Genomic_DNA"/>
</dbReference>
<dbReference type="GO" id="GO:0001786">
    <property type="term" value="F:phosphatidylserine binding"/>
    <property type="evidence" value="ECO:0007669"/>
    <property type="project" value="TreeGrafter"/>
</dbReference>